<dbReference type="Proteomes" id="UP001189122">
    <property type="component" value="Unassembled WGS sequence"/>
</dbReference>
<protein>
    <recommendedName>
        <fullName evidence="1">F-box domain-containing protein</fullName>
    </recommendedName>
</protein>
<dbReference type="Gene3D" id="3.80.10.10">
    <property type="entry name" value="Ribonuclease Inhibitor"/>
    <property type="match status" value="1"/>
</dbReference>
<name>A0A7I8JQ27_SPIIN</name>
<dbReference type="FunFam" id="3.80.10.10:FF:000674">
    <property type="entry name" value="F-box protein SKIP1"/>
    <property type="match status" value="1"/>
</dbReference>
<dbReference type="SUPFAM" id="SSF81383">
    <property type="entry name" value="F-box domain"/>
    <property type="match status" value="1"/>
</dbReference>
<evidence type="ECO:0000313" key="3">
    <source>
        <dbReference type="Proteomes" id="UP001189122"/>
    </source>
</evidence>
<dbReference type="SUPFAM" id="SSF52047">
    <property type="entry name" value="RNI-like"/>
    <property type="match status" value="1"/>
</dbReference>
<reference evidence="2 3" key="1">
    <citation type="submission" date="2019-12" db="EMBL/GenBank/DDBJ databases">
        <authorList>
            <person name="Scholz U."/>
            <person name="Mascher M."/>
            <person name="Fiebig A."/>
        </authorList>
    </citation>
    <scope>NUCLEOTIDE SEQUENCE</scope>
</reference>
<dbReference type="PANTHER" id="PTHR38926">
    <property type="entry name" value="F-BOX DOMAIN CONTAINING PROTEIN, EXPRESSED"/>
    <property type="match status" value="1"/>
</dbReference>
<feature type="domain" description="F-box" evidence="1">
    <location>
        <begin position="15"/>
        <end position="52"/>
    </location>
</feature>
<accession>A0A7I8JQ27</accession>
<dbReference type="PANTHER" id="PTHR38926:SF5">
    <property type="entry name" value="F-BOX AND LEUCINE-RICH REPEAT PROTEIN 6"/>
    <property type="match status" value="1"/>
</dbReference>
<dbReference type="InterPro" id="IPR001810">
    <property type="entry name" value="F-box_dom"/>
</dbReference>
<keyword evidence="3" id="KW-1185">Reference proteome</keyword>
<dbReference type="InterPro" id="IPR032675">
    <property type="entry name" value="LRR_dom_sf"/>
</dbReference>
<proteinExistence type="predicted"/>
<dbReference type="EMBL" id="CACRZD030000016">
    <property type="protein sequence ID" value="CAA6672246.1"/>
    <property type="molecule type" value="Genomic_DNA"/>
</dbReference>
<dbReference type="InterPro" id="IPR001611">
    <property type="entry name" value="Leu-rich_rpt"/>
</dbReference>
<dbReference type="AlphaFoldDB" id="A0A7I8JQ27"/>
<dbReference type="Pfam" id="PF12937">
    <property type="entry name" value="F-box-like"/>
    <property type="match status" value="1"/>
</dbReference>
<organism evidence="2">
    <name type="scientific">Spirodela intermedia</name>
    <name type="common">Intermediate duckweed</name>
    <dbReference type="NCBI Taxonomy" id="51605"/>
    <lineage>
        <taxon>Eukaryota</taxon>
        <taxon>Viridiplantae</taxon>
        <taxon>Streptophyta</taxon>
        <taxon>Embryophyta</taxon>
        <taxon>Tracheophyta</taxon>
        <taxon>Spermatophyta</taxon>
        <taxon>Magnoliopsida</taxon>
        <taxon>Liliopsida</taxon>
        <taxon>Araceae</taxon>
        <taxon>Lemnoideae</taxon>
        <taxon>Spirodela</taxon>
    </lineage>
</organism>
<dbReference type="EMBL" id="LR743603">
    <property type="protein sequence ID" value="CAA2633119.1"/>
    <property type="molecule type" value="Genomic_DNA"/>
</dbReference>
<evidence type="ECO:0000313" key="2">
    <source>
        <dbReference type="EMBL" id="CAA2633119.1"/>
    </source>
</evidence>
<dbReference type="InterPro" id="IPR036047">
    <property type="entry name" value="F-box-like_dom_sf"/>
</dbReference>
<gene>
    <name evidence="2" type="ORF">SI7747_16018657</name>
</gene>
<dbReference type="SMART" id="SM00367">
    <property type="entry name" value="LRR_CC"/>
    <property type="match status" value="4"/>
</dbReference>
<dbReference type="InterPro" id="IPR006553">
    <property type="entry name" value="Leu-rich_rpt_Cys-con_subtyp"/>
</dbReference>
<dbReference type="Pfam" id="PF13516">
    <property type="entry name" value="LRR_6"/>
    <property type="match status" value="1"/>
</dbReference>
<dbReference type="Gene3D" id="1.20.1280.50">
    <property type="match status" value="1"/>
</dbReference>
<evidence type="ECO:0000259" key="1">
    <source>
        <dbReference type="Pfam" id="PF12937"/>
    </source>
</evidence>
<sequence>MEMGRDWSEMTAVCLANVFLRLSLEDRWKGAMRVCRSWRDAARDPSLFSSFDMEPSFEAEGGGVSDASVWWTPEFRRRVDCMLRSAAEWAGGSLREIRVRHCSDVSLFFAAERSPNLHVLSIRSSQSVTDSSMAKIATFCPMLRELDISYCYEISSESLELIGRSCPNMAILKRNLLNWLDPSQHSGIIPSEYLDSCPQDGDQEAAAIGKSMPNLRHLEVRFSKLTIRGLVLISEGCHELELLDLFGCGNLTSRAIEQASSNLKSLKTLVKPNFYIPRSVFHTERYGHWRLYDERFQTNVFQI</sequence>